<dbReference type="EMBL" id="LFZO01000339">
    <property type="protein sequence ID" value="KXT09469.1"/>
    <property type="molecule type" value="Genomic_DNA"/>
</dbReference>
<feature type="compositionally biased region" description="Basic and acidic residues" evidence="1">
    <location>
        <begin position="13"/>
        <end position="29"/>
    </location>
</feature>
<protein>
    <submittedName>
        <fullName evidence="2">Uncharacterized protein</fullName>
    </submittedName>
</protein>
<proteinExistence type="predicted"/>
<feature type="region of interest" description="Disordered" evidence="1">
    <location>
        <begin position="85"/>
        <end position="110"/>
    </location>
</feature>
<keyword evidence="3" id="KW-1185">Reference proteome</keyword>
<dbReference type="OrthoDB" id="288590at2759"/>
<feature type="region of interest" description="Disordered" evidence="1">
    <location>
        <begin position="1"/>
        <end position="29"/>
    </location>
</feature>
<evidence type="ECO:0000256" key="1">
    <source>
        <dbReference type="SAM" id="MobiDB-lite"/>
    </source>
</evidence>
<dbReference type="Proteomes" id="UP000073492">
    <property type="component" value="Unassembled WGS sequence"/>
</dbReference>
<organism evidence="2 3">
    <name type="scientific">Pseudocercospora musae</name>
    <dbReference type="NCBI Taxonomy" id="113226"/>
    <lineage>
        <taxon>Eukaryota</taxon>
        <taxon>Fungi</taxon>
        <taxon>Dikarya</taxon>
        <taxon>Ascomycota</taxon>
        <taxon>Pezizomycotina</taxon>
        <taxon>Dothideomycetes</taxon>
        <taxon>Dothideomycetidae</taxon>
        <taxon>Mycosphaerellales</taxon>
        <taxon>Mycosphaerellaceae</taxon>
        <taxon>Pseudocercospora</taxon>
    </lineage>
</organism>
<reference evidence="2 3" key="1">
    <citation type="submission" date="2015-07" db="EMBL/GenBank/DDBJ databases">
        <title>Comparative genomics of the Sigatoka disease complex on banana suggests a link between parallel evolutionary changes in Pseudocercospora fijiensis and Pseudocercospora eumusae and increased virulence on the banana host.</title>
        <authorList>
            <person name="Chang T.-C."/>
            <person name="Salvucci A."/>
            <person name="Crous P.W."/>
            <person name="Stergiopoulos I."/>
        </authorList>
    </citation>
    <scope>NUCLEOTIDE SEQUENCE [LARGE SCALE GENOMIC DNA]</scope>
    <source>
        <strain evidence="2 3">CBS 116634</strain>
    </source>
</reference>
<gene>
    <name evidence="2" type="ORF">AC579_8669</name>
</gene>
<dbReference type="AlphaFoldDB" id="A0A139I4C5"/>
<evidence type="ECO:0000313" key="3">
    <source>
        <dbReference type="Proteomes" id="UP000073492"/>
    </source>
</evidence>
<comment type="caution">
    <text evidence="2">The sequence shown here is derived from an EMBL/GenBank/DDBJ whole genome shotgun (WGS) entry which is preliminary data.</text>
</comment>
<name>A0A139I4C5_9PEZI</name>
<evidence type="ECO:0000313" key="2">
    <source>
        <dbReference type="EMBL" id="KXT09469.1"/>
    </source>
</evidence>
<accession>A0A139I4C5</accession>
<sequence>MEILPLDLVSVATEDHPSQKAESDERTLSTHVERACKATEQPAASEARTDKMFIDEITDAAEDIWGRLSSAMKTKVREACQEVLRRTDDHPSRQQGDFSFDYDDDARFLD</sequence>